<gene>
    <name evidence="1" type="ORF">FXV83_35990</name>
</gene>
<sequence length="161" mass="17566">MKGRIKRRVQIDANLYFEYEVSPHRAILARISELSAKVLTGLIASPQQLGEAAVQVSERAVSASTPTVPTGMHIPFKQARLKGQVNPLKPPLHVETVLIGRALGQQTGYLLGVGFRIRDDGYVEGEFVEGAQKFTSFEKFREEVSCRLADPAPSSSTEGDG</sequence>
<name>A0A5S4YEF8_9BRAD</name>
<reference evidence="1 2" key="1">
    <citation type="submission" date="2019-08" db="EMBL/GenBank/DDBJ databases">
        <title>Bradyrhizobium hipponensis sp. nov., a rhizobium isolated from a Lupinus angustifolius root nodule in Tunisia.</title>
        <authorList>
            <person name="Off K."/>
            <person name="Rejili M."/>
            <person name="Mars M."/>
            <person name="Brachmann A."/>
            <person name="Marin M."/>
        </authorList>
    </citation>
    <scope>NUCLEOTIDE SEQUENCE [LARGE SCALE GENOMIC DNA]</scope>
    <source>
        <strain evidence="2">aSej3</strain>
    </source>
</reference>
<comment type="caution">
    <text evidence="1">The sequence shown here is derived from an EMBL/GenBank/DDBJ whole genome shotgun (WGS) entry which is preliminary data.</text>
</comment>
<dbReference type="EMBL" id="VSTH01000154">
    <property type="protein sequence ID" value="TYO61857.1"/>
    <property type="molecule type" value="Genomic_DNA"/>
</dbReference>
<evidence type="ECO:0000313" key="1">
    <source>
        <dbReference type="EMBL" id="TYO61857.1"/>
    </source>
</evidence>
<protein>
    <submittedName>
        <fullName evidence="1">Uncharacterized protein</fullName>
    </submittedName>
</protein>
<keyword evidence="2" id="KW-1185">Reference proteome</keyword>
<accession>A0A5S4YEF8</accession>
<dbReference type="Proteomes" id="UP000324797">
    <property type="component" value="Unassembled WGS sequence"/>
</dbReference>
<dbReference type="AlphaFoldDB" id="A0A5S4YEF8"/>
<organism evidence="1 2">
    <name type="scientific">Bradyrhizobium hipponense</name>
    <dbReference type="NCBI Taxonomy" id="2605638"/>
    <lineage>
        <taxon>Bacteria</taxon>
        <taxon>Pseudomonadati</taxon>
        <taxon>Pseudomonadota</taxon>
        <taxon>Alphaproteobacteria</taxon>
        <taxon>Hyphomicrobiales</taxon>
        <taxon>Nitrobacteraceae</taxon>
        <taxon>Bradyrhizobium</taxon>
    </lineage>
</organism>
<evidence type="ECO:0000313" key="2">
    <source>
        <dbReference type="Proteomes" id="UP000324797"/>
    </source>
</evidence>
<proteinExistence type="predicted"/>
<dbReference type="RefSeq" id="WP_148744276.1">
    <property type="nucleotide sequence ID" value="NZ_VSTH01000154.1"/>
</dbReference>